<dbReference type="AlphaFoldDB" id="A0A1E5L138"/>
<gene>
    <name evidence="1" type="ORF">BCR26_07510</name>
</gene>
<evidence type="ECO:0000313" key="2">
    <source>
        <dbReference type="Proteomes" id="UP000095256"/>
    </source>
</evidence>
<dbReference type="PANTHER" id="PTHR34071">
    <property type="entry name" value="5-NITROIMIDAZOLE ANTIBIOTICS RESISTANCE PROTEIN, NIMA-FAMILY-RELATED PROTEIN-RELATED"/>
    <property type="match status" value="1"/>
</dbReference>
<name>A0A1E5L138_9ENTE</name>
<dbReference type="InterPro" id="IPR012349">
    <property type="entry name" value="Split_barrel_FMN-bd"/>
</dbReference>
<dbReference type="PANTHER" id="PTHR34071:SF2">
    <property type="entry name" value="FLAVIN-NUCLEOTIDE-BINDING PROTEIN"/>
    <property type="match status" value="1"/>
</dbReference>
<dbReference type="InterPro" id="IPR024747">
    <property type="entry name" value="Pyridox_Oxase-rel"/>
</dbReference>
<comment type="caution">
    <text evidence="1">The sequence shown here is derived from an EMBL/GenBank/DDBJ whole genome shotgun (WGS) entry which is preliminary data.</text>
</comment>
<dbReference type="Pfam" id="PF12900">
    <property type="entry name" value="Pyridox_ox_2"/>
    <property type="match status" value="1"/>
</dbReference>
<keyword evidence="2" id="KW-1185">Reference proteome</keyword>
<dbReference type="OrthoDB" id="9794935at2"/>
<reference evidence="1 2" key="1">
    <citation type="submission" date="2016-09" db="EMBL/GenBank/DDBJ databases">
        <authorList>
            <person name="Capua I."/>
            <person name="De Benedictis P."/>
            <person name="Joannis T."/>
            <person name="Lombin L.H."/>
            <person name="Cattoli G."/>
        </authorList>
    </citation>
    <scope>NUCLEOTIDE SEQUENCE [LARGE SCALE GENOMIC DNA]</scope>
    <source>
        <strain evidence="1 2">LMG 25899</strain>
    </source>
</reference>
<dbReference type="SUPFAM" id="SSF50475">
    <property type="entry name" value="FMN-binding split barrel"/>
    <property type="match status" value="1"/>
</dbReference>
<protein>
    <submittedName>
        <fullName evidence="1">Pyridoxamine 5'-phosphate oxidase</fullName>
    </submittedName>
</protein>
<dbReference type="STRING" id="762845.BCR26_07510"/>
<dbReference type="Proteomes" id="UP000095256">
    <property type="component" value="Unassembled WGS sequence"/>
</dbReference>
<accession>A0A1E5L138</accession>
<proteinExistence type="predicted"/>
<evidence type="ECO:0000313" key="1">
    <source>
        <dbReference type="EMBL" id="OEH83838.1"/>
    </source>
</evidence>
<dbReference type="RefSeq" id="WP_069697188.1">
    <property type="nucleotide sequence ID" value="NZ_JAGGMA010000009.1"/>
</dbReference>
<sequence>MRRKEREVTDWETIQELLKHCHIVRIAMFDETYPYVVPVNFGYEWIGQQLILYIHGAAHGKKVRCIEKNAHVSVEMDRKHRLIEAGTNAPEYSYAYQSFIGYGQAEFINDVHEKMHALDLLMSHETGKGLTGYDPLPKQTLKNTGVIKIILDDFSCKENLHPDEK</sequence>
<dbReference type="EMBL" id="MIEK01000002">
    <property type="protein sequence ID" value="OEH83838.1"/>
    <property type="molecule type" value="Genomic_DNA"/>
</dbReference>
<organism evidence="1 2">
    <name type="scientific">Enterococcus rivorum</name>
    <dbReference type="NCBI Taxonomy" id="762845"/>
    <lineage>
        <taxon>Bacteria</taxon>
        <taxon>Bacillati</taxon>
        <taxon>Bacillota</taxon>
        <taxon>Bacilli</taxon>
        <taxon>Lactobacillales</taxon>
        <taxon>Enterococcaceae</taxon>
        <taxon>Enterococcus</taxon>
    </lineage>
</organism>
<dbReference type="Gene3D" id="2.30.110.10">
    <property type="entry name" value="Electron Transport, Fmn-binding Protein, Chain A"/>
    <property type="match status" value="1"/>
</dbReference>